<dbReference type="Proteomes" id="UP000749559">
    <property type="component" value="Unassembled WGS sequence"/>
</dbReference>
<gene>
    <name evidence="3" type="ORF">OFUS_LOCUS11262</name>
</gene>
<feature type="region of interest" description="Disordered" evidence="2">
    <location>
        <begin position="1"/>
        <end position="43"/>
    </location>
</feature>
<dbReference type="AlphaFoldDB" id="A0A8J1T4F0"/>
<evidence type="ECO:0000313" key="3">
    <source>
        <dbReference type="EMBL" id="CAH1785160.1"/>
    </source>
</evidence>
<feature type="disulfide bond" evidence="1">
    <location>
        <begin position="72"/>
        <end position="81"/>
    </location>
</feature>
<feature type="non-terminal residue" evidence="3">
    <location>
        <position position="322"/>
    </location>
</feature>
<comment type="caution">
    <text evidence="1">Lacks conserved residue(s) required for the propagation of feature annotation.</text>
</comment>
<dbReference type="OrthoDB" id="10068079at2759"/>
<dbReference type="Gene3D" id="6.20.200.20">
    <property type="match status" value="1"/>
</dbReference>
<dbReference type="InterPro" id="IPR001007">
    <property type="entry name" value="VWF_dom"/>
</dbReference>
<feature type="non-terminal residue" evidence="3">
    <location>
        <position position="1"/>
    </location>
</feature>
<evidence type="ECO:0000256" key="1">
    <source>
        <dbReference type="PROSITE-ProRule" id="PRU00076"/>
    </source>
</evidence>
<dbReference type="InterPro" id="IPR000742">
    <property type="entry name" value="EGF"/>
</dbReference>
<keyword evidence="1" id="KW-1015">Disulfide bond</keyword>
<dbReference type="Pfam" id="PF00093">
    <property type="entry name" value="VWC"/>
    <property type="match status" value="1"/>
</dbReference>
<dbReference type="SUPFAM" id="SSF57196">
    <property type="entry name" value="EGF/Laminin"/>
    <property type="match status" value="1"/>
</dbReference>
<name>A0A8J1T4F0_OWEFU</name>
<evidence type="ECO:0000313" key="4">
    <source>
        <dbReference type="Proteomes" id="UP000749559"/>
    </source>
</evidence>
<dbReference type="PROSITE" id="PS50184">
    <property type="entry name" value="VWFC_2"/>
    <property type="match status" value="1"/>
</dbReference>
<dbReference type="EMBL" id="CAIIXF020000005">
    <property type="protein sequence ID" value="CAH1785160.1"/>
    <property type="molecule type" value="Genomic_DNA"/>
</dbReference>
<dbReference type="InterPro" id="IPR036817">
    <property type="entry name" value="Transthyretin/HIU_hydrolase_sf"/>
</dbReference>
<sequence length="322" mass="35282">GKPTEPSTGKPTEPSTAKPTTAKTQGPTNTPAPTHPTDQNGCSSSPCMNGASCEPRRGLFMTQDGRDFDCTCPDEFEGDFCEKKKTDCNLVECPVFKCKEGVTLFTPPGECCPRCGEDCSAVRCANVEKCDDGSLPLVPPGRCCPQCPTPATPTPPPPAFCVYEGRRYPFGDFKTRNPCLHCSCMEEGVMCYSITCDVPECADNTQPIVKDGECCPSCPDKPDSMKLQVTGNLVNSMTGMGMPNVPVSLGRMEMGGGHTLMGMGNTDDMGYVTTLRTKEPLERGRDYFLYFSTEYSFEYVQYPFIQVFFRHTGQKDMYHFTV</sequence>
<comment type="caution">
    <text evidence="3">The sequence shown here is derived from an EMBL/GenBank/DDBJ whole genome shotgun (WGS) entry which is preliminary data.</text>
</comment>
<dbReference type="SUPFAM" id="SSF49472">
    <property type="entry name" value="Transthyretin (synonym: prealbumin)"/>
    <property type="match status" value="1"/>
</dbReference>
<reference evidence="3" key="1">
    <citation type="submission" date="2022-03" db="EMBL/GenBank/DDBJ databases">
        <authorList>
            <person name="Martin C."/>
        </authorList>
    </citation>
    <scope>NUCLEOTIDE SEQUENCE</scope>
</reference>
<dbReference type="PROSITE" id="PS00022">
    <property type="entry name" value="EGF_1"/>
    <property type="match status" value="1"/>
</dbReference>
<dbReference type="PROSITE" id="PS01208">
    <property type="entry name" value="VWFC_1"/>
    <property type="match status" value="1"/>
</dbReference>
<dbReference type="SMART" id="SM00214">
    <property type="entry name" value="VWC"/>
    <property type="match status" value="2"/>
</dbReference>
<keyword evidence="4" id="KW-1185">Reference proteome</keyword>
<accession>A0A8J1T4F0</accession>
<dbReference type="PROSITE" id="PS50026">
    <property type="entry name" value="EGF_3"/>
    <property type="match status" value="1"/>
</dbReference>
<protein>
    <submittedName>
        <fullName evidence="3">Uncharacterized protein</fullName>
    </submittedName>
</protein>
<dbReference type="Gene3D" id="2.10.25.10">
    <property type="entry name" value="Laminin"/>
    <property type="match status" value="1"/>
</dbReference>
<dbReference type="SUPFAM" id="SSF57603">
    <property type="entry name" value="FnI-like domain"/>
    <property type="match status" value="1"/>
</dbReference>
<evidence type="ECO:0000256" key="2">
    <source>
        <dbReference type="SAM" id="MobiDB-lite"/>
    </source>
</evidence>
<dbReference type="Gene3D" id="2.60.40.180">
    <property type="entry name" value="Transthyretin/hydroxyisourate hydrolase domain"/>
    <property type="match status" value="1"/>
</dbReference>
<organism evidence="3 4">
    <name type="scientific">Owenia fusiformis</name>
    <name type="common">Polychaete worm</name>
    <dbReference type="NCBI Taxonomy" id="6347"/>
    <lineage>
        <taxon>Eukaryota</taxon>
        <taxon>Metazoa</taxon>
        <taxon>Spiralia</taxon>
        <taxon>Lophotrochozoa</taxon>
        <taxon>Annelida</taxon>
        <taxon>Polychaeta</taxon>
        <taxon>Sedentaria</taxon>
        <taxon>Canalipalpata</taxon>
        <taxon>Sabellida</taxon>
        <taxon>Oweniida</taxon>
        <taxon>Oweniidae</taxon>
        <taxon>Owenia</taxon>
    </lineage>
</organism>
<dbReference type="SMART" id="SM00181">
    <property type="entry name" value="EGF"/>
    <property type="match status" value="1"/>
</dbReference>
<keyword evidence="1" id="KW-0245">EGF-like domain</keyword>
<proteinExistence type="predicted"/>